<evidence type="ECO:0000313" key="2">
    <source>
        <dbReference type="Proteomes" id="UP001163603"/>
    </source>
</evidence>
<sequence length="46" mass="5522">MTFTIPMYNASRLQVKYLQIAKKSSTYNPYRWVRYVTQANSYVARI</sequence>
<reference evidence="2" key="1">
    <citation type="journal article" date="2023" name="G3 (Bethesda)">
        <title>Genome assembly and association tests identify interacting loci associated with vigor, precocity, and sex in interspecific pistachio rootstocks.</title>
        <authorList>
            <person name="Palmer W."/>
            <person name="Jacygrad E."/>
            <person name="Sagayaradj S."/>
            <person name="Cavanaugh K."/>
            <person name="Han R."/>
            <person name="Bertier L."/>
            <person name="Beede B."/>
            <person name="Kafkas S."/>
            <person name="Golino D."/>
            <person name="Preece J."/>
            <person name="Michelmore R."/>
        </authorList>
    </citation>
    <scope>NUCLEOTIDE SEQUENCE [LARGE SCALE GENOMIC DNA]</scope>
</reference>
<protein>
    <submittedName>
        <fullName evidence="1">Uncharacterized protein</fullName>
    </submittedName>
</protein>
<organism evidence="1 2">
    <name type="scientific">Pistacia integerrima</name>
    <dbReference type="NCBI Taxonomy" id="434235"/>
    <lineage>
        <taxon>Eukaryota</taxon>
        <taxon>Viridiplantae</taxon>
        <taxon>Streptophyta</taxon>
        <taxon>Embryophyta</taxon>
        <taxon>Tracheophyta</taxon>
        <taxon>Spermatophyta</taxon>
        <taxon>Magnoliopsida</taxon>
        <taxon>eudicotyledons</taxon>
        <taxon>Gunneridae</taxon>
        <taxon>Pentapetalae</taxon>
        <taxon>rosids</taxon>
        <taxon>malvids</taxon>
        <taxon>Sapindales</taxon>
        <taxon>Anacardiaceae</taxon>
        <taxon>Pistacia</taxon>
    </lineage>
</organism>
<keyword evidence="2" id="KW-1185">Reference proteome</keyword>
<dbReference type="Proteomes" id="UP001163603">
    <property type="component" value="Chromosome 10"/>
</dbReference>
<proteinExistence type="predicted"/>
<dbReference type="EMBL" id="CM047745">
    <property type="protein sequence ID" value="KAJ0026095.1"/>
    <property type="molecule type" value="Genomic_DNA"/>
</dbReference>
<comment type="caution">
    <text evidence="1">The sequence shown here is derived from an EMBL/GenBank/DDBJ whole genome shotgun (WGS) entry which is preliminary data.</text>
</comment>
<accession>A0ACC0XZE0</accession>
<evidence type="ECO:0000313" key="1">
    <source>
        <dbReference type="EMBL" id="KAJ0026095.1"/>
    </source>
</evidence>
<name>A0ACC0XZE0_9ROSI</name>
<gene>
    <name evidence="1" type="ORF">Pint_08460</name>
</gene>